<dbReference type="InterPro" id="IPR036052">
    <property type="entry name" value="TrpB-like_PALP_sf"/>
</dbReference>
<evidence type="ECO:0000259" key="20">
    <source>
        <dbReference type="Pfam" id="PF03447"/>
    </source>
</evidence>
<dbReference type="EC" id="1.1.1.3" evidence="15"/>
<evidence type="ECO:0000313" key="22">
    <source>
        <dbReference type="Proteomes" id="UP001226691"/>
    </source>
</evidence>
<evidence type="ECO:0000256" key="1">
    <source>
        <dbReference type="ARBA" id="ARBA00001933"/>
    </source>
</evidence>
<keyword evidence="22" id="KW-1185">Reference proteome</keyword>
<comment type="pathway">
    <text evidence="4 15">Amino-acid biosynthesis; L-threonine biosynthesis; L-threonine from L-aspartate: step 3/5.</text>
</comment>
<evidence type="ECO:0000259" key="18">
    <source>
        <dbReference type="Pfam" id="PF00291"/>
    </source>
</evidence>
<evidence type="ECO:0000256" key="13">
    <source>
        <dbReference type="ARBA" id="ARBA00023167"/>
    </source>
</evidence>
<evidence type="ECO:0000256" key="11">
    <source>
        <dbReference type="ARBA" id="ARBA00022898"/>
    </source>
</evidence>
<reference evidence="21 22" key="1">
    <citation type="submission" date="2023-07" db="EMBL/GenBank/DDBJ databases">
        <title>Functional and genomic diversity of the sorghum phyllosphere microbiome.</title>
        <authorList>
            <person name="Shade A."/>
        </authorList>
    </citation>
    <scope>NUCLEOTIDE SEQUENCE [LARGE SCALE GENOMIC DNA]</scope>
    <source>
        <strain evidence="21 22">SORGH_AS_1207</strain>
    </source>
</reference>
<evidence type="ECO:0000256" key="5">
    <source>
        <dbReference type="ARBA" id="ARBA00005062"/>
    </source>
</evidence>
<dbReference type="SUPFAM" id="SSF53686">
    <property type="entry name" value="Tryptophan synthase beta subunit-like PLP-dependent enzymes"/>
    <property type="match status" value="1"/>
</dbReference>
<dbReference type="InterPro" id="IPR019811">
    <property type="entry name" value="HDH_CS"/>
</dbReference>
<sequence>MTDYRTLRVALLGAGAVGSQVADLLLKHGDELADRAGAKLELAGIAVRNVDSKRDADLPRELFTTDAETLIVGSDIVIELMGGIEPARTQVLHAIASGADVVTANKALLATHGSEVFEAADQVGAEVYYEAAAAGAIPIIRPLRDSLAGDRVVRIMGIVNGTTNYILDRMDTEGADFADVLAQAQELGYAEADPTADVEGYDAAQKAAILASLAFHTTVPLDAVHREGITSVDATMIESARHAGYVIKLLAVCERLTAEDASESISVRVYPALVDRSHPLASVHGANNAVFVQAEAAGDLMFYGAGAGGVQTASAGARRRRVRRAAPHRRGSRRGRVDACEPPRRAHRTRHHALPDHARGRRQAGRARHGRRHPQRGSRLDRHRRADGHRGIRRFDELSDQSGRFSDQSGRFSDRSRRLSDRRGIRASGHRNTQSPRAGPERDRRASRRERRRRARGLRAARGRELNMAHLWRGVLREYADRLGVTDASTVVTLGEGGTPLLPAPSLSRRTGADVWVKFEGMNPTGSFKDRGMTVALSRAVEHGAKAVICASTGNTSASAAAYAAHAGITAAVLVPEGKIAMGKLSQAVAHNGRLIQIRGNFDDCLEIARELADHYPVHLVNSVNPDRIEGQKTAAYEVVEVLGDAPDFHFIPVGNAGNYTAYSRGYREEAARGVATTVPRMFGFQAAGSAPLVRGEVVKNPETIASAIRIGNPASWELALEARDATDGYFGAIDDARILEAQKILAGEVGIFVEPASAISVAGLLDRAEAGVVPAGAKVVLTVTGHGLKDPQWALRQADGTTVEPTVVDATTSEVASVLDLQPVTA</sequence>
<comment type="catalytic activity">
    <reaction evidence="15">
        <text>L-homoserine + NADP(+) = L-aspartate 4-semialdehyde + NADPH + H(+)</text>
        <dbReference type="Rhea" id="RHEA:15761"/>
        <dbReference type="ChEBI" id="CHEBI:15378"/>
        <dbReference type="ChEBI" id="CHEBI:57476"/>
        <dbReference type="ChEBI" id="CHEBI:57783"/>
        <dbReference type="ChEBI" id="CHEBI:58349"/>
        <dbReference type="ChEBI" id="CHEBI:537519"/>
        <dbReference type="EC" id="1.1.1.3"/>
    </reaction>
</comment>
<feature type="compositionally biased region" description="Basic residues" evidence="17">
    <location>
        <begin position="445"/>
        <end position="461"/>
    </location>
</feature>
<evidence type="ECO:0000256" key="17">
    <source>
        <dbReference type="SAM" id="MobiDB-lite"/>
    </source>
</evidence>
<evidence type="ECO:0000256" key="8">
    <source>
        <dbReference type="ARBA" id="ARBA00013376"/>
    </source>
</evidence>
<organism evidence="21 22">
    <name type="scientific">Microbacterium trichothecenolyticum</name>
    <name type="common">Aureobacterium trichothecenolyticum</name>
    <dbReference type="NCBI Taxonomy" id="69370"/>
    <lineage>
        <taxon>Bacteria</taxon>
        <taxon>Bacillati</taxon>
        <taxon>Actinomycetota</taxon>
        <taxon>Actinomycetes</taxon>
        <taxon>Micrococcales</taxon>
        <taxon>Microbacteriaceae</taxon>
        <taxon>Microbacterium</taxon>
    </lineage>
</organism>
<comment type="similarity">
    <text evidence="7 16">Belongs to the homoserine dehydrogenase family.</text>
</comment>
<comment type="pathway">
    <text evidence="5 15">Amino-acid biosynthesis; L-methionine biosynthesis via de novo pathway; L-homoserine from L-aspartate: step 3/3.</text>
</comment>
<feature type="domain" description="Tryptophan synthase beta chain-like PALP" evidence="18">
    <location>
        <begin position="492"/>
        <end position="786"/>
    </location>
</feature>
<name>A0ABU0TTP0_MICTR</name>
<dbReference type="Gene3D" id="3.30.360.10">
    <property type="entry name" value="Dihydrodipicolinate Reductase, domain 2"/>
    <property type="match status" value="1"/>
</dbReference>
<evidence type="ECO:0000256" key="9">
    <source>
        <dbReference type="ARBA" id="ARBA00022605"/>
    </source>
</evidence>
<evidence type="ECO:0000259" key="19">
    <source>
        <dbReference type="Pfam" id="PF00742"/>
    </source>
</evidence>
<dbReference type="InterPro" id="IPR000634">
    <property type="entry name" value="Ser/Thr_deHydtase_PyrdxlP-BS"/>
</dbReference>
<keyword evidence="15" id="KW-0521">NADP</keyword>
<feature type="compositionally biased region" description="Basic and acidic residues" evidence="17">
    <location>
        <begin position="412"/>
        <end position="424"/>
    </location>
</feature>
<comment type="cofactor">
    <cofactor evidence="1">
        <name>pyridoxal 5'-phosphate</name>
        <dbReference type="ChEBI" id="CHEBI:597326"/>
    </cofactor>
</comment>
<dbReference type="PANTHER" id="PTHR43331">
    <property type="entry name" value="HOMOSERINE DEHYDROGENASE"/>
    <property type="match status" value="1"/>
</dbReference>
<dbReference type="NCBIfam" id="NF004976">
    <property type="entry name" value="PRK06349.1"/>
    <property type="match status" value="1"/>
</dbReference>
<evidence type="ECO:0000256" key="6">
    <source>
        <dbReference type="ARBA" id="ARBA00005517"/>
    </source>
</evidence>
<dbReference type="CDD" id="cd01563">
    <property type="entry name" value="Thr-synth_1"/>
    <property type="match status" value="1"/>
</dbReference>
<proteinExistence type="inferred from homology"/>
<dbReference type="InterPro" id="IPR001342">
    <property type="entry name" value="HDH_cat"/>
</dbReference>
<keyword evidence="13 15" id="KW-0486">Methionine biosynthesis</keyword>
<dbReference type="InterPro" id="IPR004450">
    <property type="entry name" value="Thr_synthase-like"/>
</dbReference>
<dbReference type="NCBIfam" id="TIGR00260">
    <property type="entry name" value="thrC"/>
    <property type="match status" value="1"/>
</dbReference>
<keyword evidence="10 15" id="KW-0791">Threonine biosynthesis</keyword>
<evidence type="ECO:0000256" key="10">
    <source>
        <dbReference type="ARBA" id="ARBA00022697"/>
    </source>
</evidence>
<feature type="compositionally biased region" description="Basic residues" evidence="17">
    <location>
        <begin position="359"/>
        <end position="387"/>
    </location>
</feature>
<dbReference type="InterPro" id="IPR001926">
    <property type="entry name" value="TrpB-like_PALP"/>
</dbReference>
<evidence type="ECO:0000256" key="14">
    <source>
        <dbReference type="ARBA" id="ARBA00049144"/>
    </source>
</evidence>
<dbReference type="Pfam" id="PF03447">
    <property type="entry name" value="NAD_binding_3"/>
    <property type="match status" value="1"/>
</dbReference>
<dbReference type="SUPFAM" id="SSF51735">
    <property type="entry name" value="NAD(P)-binding Rossmann-fold domains"/>
    <property type="match status" value="1"/>
</dbReference>
<comment type="pathway">
    <text evidence="3">Amino-acid biosynthesis; L-threonine biosynthesis; L-threonine from L-aspartate: step 5/5.</text>
</comment>
<dbReference type="Gene3D" id="3.40.50.1100">
    <property type="match status" value="2"/>
</dbReference>
<dbReference type="EMBL" id="JAUTBF010000001">
    <property type="protein sequence ID" value="MDQ1122835.1"/>
    <property type="molecule type" value="Genomic_DNA"/>
</dbReference>
<evidence type="ECO:0000256" key="2">
    <source>
        <dbReference type="ARBA" id="ARBA00003648"/>
    </source>
</evidence>
<gene>
    <name evidence="21" type="ORF">QE412_001408</name>
</gene>
<dbReference type="SUPFAM" id="SSF55347">
    <property type="entry name" value="Glyceraldehyde-3-phosphate dehydrogenase-like, C-terminal domain"/>
    <property type="match status" value="1"/>
</dbReference>
<evidence type="ECO:0000256" key="4">
    <source>
        <dbReference type="ARBA" id="ARBA00005056"/>
    </source>
</evidence>
<feature type="domain" description="Aspartate/homoserine dehydrogenase NAD-binding" evidence="20">
    <location>
        <begin position="13"/>
        <end position="130"/>
    </location>
</feature>
<feature type="region of interest" description="Disordered" evidence="17">
    <location>
        <begin position="312"/>
        <end position="461"/>
    </location>
</feature>
<comment type="caution">
    <text evidence="21">The sequence shown here is derived from an EMBL/GenBank/DDBJ whole genome shotgun (WGS) entry which is preliminary data.</text>
</comment>
<keyword evidence="11" id="KW-0663">Pyridoxal phosphate</keyword>
<dbReference type="InterPro" id="IPR005106">
    <property type="entry name" value="Asp/hSer_DH_NAD-bd"/>
</dbReference>
<evidence type="ECO:0000256" key="16">
    <source>
        <dbReference type="RuleBase" id="RU004171"/>
    </source>
</evidence>
<evidence type="ECO:0000256" key="15">
    <source>
        <dbReference type="RuleBase" id="RU000579"/>
    </source>
</evidence>
<accession>A0ABU0TTP0</accession>
<keyword evidence="9 15" id="KW-0028">Amino-acid biosynthesis</keyword>
<dbReference type="InterPro" id="IPR036291">
    <property type="entry name" value="NAD(P)-bd_dom_sf"/>
</dbReference>
<feature type="compositionally biased region" description="Basic residues" evidence="17">
    <location>
        <begin position="317"/>
        <end position="334"/>
    </location>
</feature>
<comment type="similarity">
    <text evidence="6">Belongs to the threonine synthase family.</text>
</comment>
<dbReference type="Proteomes" id="UP001226691">
    <property type="component" value="Unassembled WGS sequence"/>
</dbReference>
<comment type="function">
    <text evidence="2">Catalyzes the gamma-elimination of phosphate from L-phosphohomoserine and the beta-addition of water to produce L-threonine.</text>
</comment>
<dbReference type="Gene3D" id="3.40.50.720">
    <property type="entry name" value="NAD(P)-binding Rossmann-like Domain"/>
    <property type="match status" value="1"/>
</dbReference>
<evidence type="ECO:0000256" key="3">
    <source>
        <dbReference type="ARBA" id="ARBA00004979"/>
    </source>
</evidence>
<feature type="compositionally biased region" description="Basic and acidic residues" evidence="17">
    <location>
        <begin position="388"/>
        <end position="397"/>
    </location>
</feature>
<feature type="domain" description="Homoserine dehydrogenase catalytic" evidence="19">
    <location>
        <begin position="138"/>
        <end position="315"/>
    </location>
</feature>
<feature type="compositionally biased region" description="Basic and acidic residues" evidence="17">
    <location>
        <begin position="335"/>
        <end position="344"/>
    </location>
</feature>
<comment type="catalytic activity">
    <reaction evidence="14">
        <text>O-phospho-L-homoserine + H2O = L-threonine + phosphate</text>
        <dbReference type="Rhea" id="RHEA:10840"/>
        <dbReference type="ChEBI" id="CHEBI:15377"/>
        <dbReference type="ChEBI" id="CHEBI:43474"/>
        <dbReference type="ChEBI" id="CHEBI:57590"/>
        <dbReference type="ChEBI" id="CHEBI:57926"/>
        <dbReference type="EC" id="4.2.3.1"/>
    </reaction>
</comment>
<evidence type="ECO:0000256" key="12">
    <source>
        <dbReference type="ARBA" id="ARBA00023002"/>
    </source>
</evidence>
<protein>
    <recommendedName>
        <fullName evidence="8 15">Homoserine dehydrogenase</fullName>
        <ecNumber evidence="15">1.1.1.3</ecNumber>
    </recommendedName>
</protein>
<dbReference type="PANTHER" id="PTHR43331:SF1">
    <property type="entry name" value="HOMOSERINE DEHYDROGENASE"/>
    <property type="match status" value="1"/>
</dbReference>
<dbReference type="Pfam" id="PF00291">
    <property type="entry name" value="PALP"/>
    <property type="match status" value="1"/>
</dbReference>
<dbReference type="PROSITE" id="PS00165">
    <property type="entry name" value="DEHYDRATASE_SER_THR"/>
    <property type="match status" value="1"/>
</dbReference>
<dbReference type="Pfam" id="PF00742">
    <property type="entry name" value="Homoserine_dh"/>
    <property type="match status" value="1"/>
</dbReference>
<evidence type="ECO:0000313" key="21">
    <source>
        <dbReference type="EMBL" id="MDQ1122835.1"/>
    </source>
</evidence>
<keyword evidence="12 15" id="KW-0560">Oxidoreductase</keyword>
<evidence type="ECO:0000256" key="7">
    <source>
        <dbReference type="ARBA" id="ARBA00006753"/>
    </source>
</evidence>
<dbReference type="PROSITE" id="PS01042">
    <property type="entry name" value="HOMOSER_DHGENASE"/>
    <property type="match status" value="1"/>
</dbReference>